<keyword evidence="5 19" id="KW-0808">Transferase</keyword>
<evidence type="ECO:0000256" key="14">
    <source>
        <dbReference type="ARBA" id="ARBA00066827"/>
    </source>
</evidence>
<evidence type="ECO:0000256" key="12">
    <source>
        <dbReference type="ARBA" id="ARBA00058382"/>
    </source>
</evidence>
<dbReference type="GO" id="GO:0002937">
    <property type="term" value="P:tRNA 4-thiouridine biosynthesis"/>
    <property type="evidence" value="ECO:0007669"/>
    <property type="project" value="TreeGrafter"/>
</dbReference>
<dbReference type="OrthoDB" id="9773948at2"/>
<dbReference type="Pfam" id="PF02568">
    <property type="entry name" value="ThiI"/>
    <property type="match status" value="1"/>
</dbReference>
<comment type="catalytic activity">
    <reaction evidence="11 19">
        <text>[ThiS sulfur-carrier protein]-C-terminal Gly-Gly-AMP + S-sulfanyl-L-cysteinyl-[cysteine desulfurase] + AH2 = [ThiS sulfur-carrier protein]-C-terminal-Gly-aminoethanethioate + L-cysteinyl-[cysteine desulfurase] + A + AMP + 2 H(+)</text>
        <dbReference type="Rhea" id="RHEA:43340"/>
        <dbReference type="Rhea" id="RHEA-COMP:12157"/>
        <dbReference type="Rhea" id="RHEA-COMP:12158"/>
        <dbReference type="Rhea" id="RHEA-COMP:12910"/>
        <dbReference type="Rhea" id="RHEA-COMP:19908"/>
        <dbReference type="ChEBI" id="CHEBI:13193"/>
        <dbReference type="ChEBI" id="CHEBI:15378"/>
        <dbReference type="ChEBI" id="CHEBI:17499"/>
        <dbReference type="ChEBI" id="CHEBI:29950"/>
        <dbReference type="ChEBI" id="CHEBI:61963"/>
        <dbReference type="ChEBI" id="CHEBI:90618"/>
        <dbReference type="ChEBI" id="CHEBI:232372"/>
        <dbReference type="ChEBI" id="CHEBI:456215"/>
    </reaction>
</comment>
<dbReference type="Pfam" id="PF02926">
    <property type="entry name" value="THUMP"/>
    <property type="match status" value="1"/>
</dbReference>
<keyword evidence="8 19" id="KW-0694">RNA-binding</keyword>
<dbReference type="Pfam" id="PF22025">
    <property type="entry name" value="ThiI_fer"/>
    <property type="match status" value="1"/>
</dbReference>
<comment type="catalytic activity">
    <reaction evidence="10 19">
        <text>[ThiI sulfur-carrier protein]-S-sulfanyl-L-cysteine + a uridine in tRNA + 2 reduced [2Fe-2S]-[ferredoxin] + ATP + H(+) = [ThiI sulfur-carrier protein]-L-cysteine + a 4-thiouridine in tRNA + 2 oxidized [2Fe-2S]-[ferredoxin] + AMP + diphosphate</text>
        <dbReference type="Rhea" id="RHEA:24176"/>
        <dbReference type="Rhea" id="RHEA-COMP:10000"/>
        <dbReference type="Rhea" id="RHEA-COMP:10001"/>
        <dbReference type="Rhea" id="RHEA-COMP:13337"/>
        <dbReference type="Rhea" id="RHEA-COMP:13338"/>
        <dbReference type="Rhea" id="RHEA-COMP:13339"/>
        <dbReference type="Rhea" id="RHEA-COMP:13340"/>
        <dbReference type="ChEBI" id="CHEBI:15378"/>
        <dbReference type="ChEBI" id="CHEBI:29950"/>
        <dbReference type="ChEBI" id="CHEBI:30616"/>
        <dbReference type="ChEBI" id="CHEBI:33019"/>
        <dbReference type="ChEBI" id="CHEBI:33737"/>
        <dbReference type="ChEBI" id="CHEBI:33738"/>
        <dbReference type="ChEBI" id="CHEBI:61963"/>
        <dbReference type="ChEBI" id="CHEBI:65315"/>
        <dbReference type="ChEBI" id="CHEBI:136798"/>
        <dbReference type="ChEBI" id="CHEBI:456215"/>
        <dbReference type="EC" id="2.8.1.4"/>
    </reaction>
</comment>
<dbReference type="GO" id="GO:0004810">
    <property type="term" value="F:CCA tRNA nucleotidyltransferase activity"/>
    <property type="evidence" value="ECO:0007669"/>
    <property type="project" value="InterPro"/>
</dbReference>
<protein>
    <recommendedName>
        <fullName evidence="15 19">Probable tRNA sulfurtransferase</fullName>
        <ecNumber evidence="14 19">2.8.1.4</ecNumber>
    </recommendedName>
    <alternativeName>
        <fullName evidence="16 19">Sulfur carrier protein ThiS sulfurtransferase</fullName>
    </alternativeName>
    <alternativeName>
        <fullName evidence="17 19">Thiamine biosynthesis protein ThiI</fullName>
    </alternativeName>
    <alternativeName>
        <fullName evidence="18 19">tRNA 4-thiouridine synthase</fullName>
    </alternativeName>
</protein>
<dbReference type="GO" id="GO:0005524">
    <property type="term" value="F:ATP binding"/>
    <property type="evidence" value="ECO:0007669"/>
    <property type="project" value="UniProtKB-UniRule"/>
</dbReference>
<dbReference type="InterPro" id="IPR014729">
    <property type="entry name" value="Rossmann-like_a/b/a_fold"/>
</dbReference>
<dbReference type="CDD" id="cd01712">
    <property type="entry name" value="PPase_ThiI"/>
    <property type="match status" value="1"/>
</dbReference>
<dbReference type="InterPro" id="IPR004114">
    <property type="entry name" value="THUMP_dom"/>
</dbReference>
<dbReference type="GO" id="GO:0140741">
    <property type="term" value="F:tRNA-uracil-4 sulfurtransferase activity"/>
    <property type="evidence" value="ECO:0007669"/>
    <property type="project" value="UniProtKB-EC"/>
</dbReference>
<reference evidence="21 22" key="1">
    <citation type="submission" date="2016-08" db="EMBL/GenBank/DDBJ databases">
        <title>Novel Firmicutes and Novel Genomes.</title>
        <authorList>
            <person name="Poppleton D.I."/>
            <person name="Gribaldo S."/>
        </authorList>
    </citation>
    <scope>NUCLEOTIDE SEQUENCE [LARGE SCALE GENOMIC DNA]</scope>
    <source>
        <strain evidence="21 22">CTT3</strain>
    </source>
</reference>
<dbReference type="GO" id="GO:0052837">
    <property type="term" value="P:thiazole biosynthetic process"/>
    <property type="evidence" value="ECO:0007669"/>
    <property type="project" value="TreeGrafter"/>
</dbReference>
<evidence type="ECO:0000256" key="1">
    <source>
        <dbReference type="ARBA" id="ARBA00004496"/>
    </source>
</evidence>
<dbReference type="InterPro" id="IPR020536">
    <property type="entry name" value="ThiI_AANH"/>
</dbReference>
<dbReference type="GO" id="GO:0000049">
    <property type="term" value="F:tRNA binding"/>
    <property type="evidence" value="ECO:0007669"/>
    <property type="project" value="UniProtKB-UniRule"/>
</dbReference>
<dbReference type="FunFam" id="3.40.50.620:FF:000053">
    <property type="entry name" value="Probable tRNA sulfurtransferase"/>
    <property type="match status" value="1"/>
</dbReference>
<dbReference type="HAMAP" id="MF_00021">
    <property type="entry name" value="ThiI"/>
    <property type="match status" value="1"/>
</dbReference>
<dbReference type="CDD" id="cd11716">
    <property type="entry name" value="THUMP_ThiI"/>
    <property type="match status" value="1"/>
</dbReference>
<comment type="pathway">
    <text evidence="2 19">Cofactor biosynthesis; thiamine diphosphate biosynthesis.</text>
</comment>
<evidence type="ECO:0000256" key="7">
    <source>
        <dbReference type="ARBA" id="ARBA00022840"/>
    </source>
</evidence>
<accession>A0A419T5Q1</accession>
<dbReference type="InterPro" id="IPR003720">
    <property type="entry name" value="tRNA_STrfase"/>
</dbReference>
<comment type="subcellular location">
    <subcellularLocation>
        <location evidence="1 19">Cytoplasm</location>
    </subcellularLocation>
</comment>
<keyword evidence="3 19" id="KW-0963">Cytoplasm</keyword>
<feature type="domain" description="THUMP" evidence="20">
    <location>
        <begin position="59"/>
        <end position="166"/>
    </location>
</feature>
<evidence type="ECO:0000256" key="16">
    <source>
        <dbReference type="ARBA" id="ARBA00075337"/>
    </source>
</evidence>
<evidence type="ECO:0000256" key="2">
    <source>
        <dbReference type="ARBA" id="ARBA00004948"/>
    </source>
</evidence>
<dbReference type="PANTHER" id="PTHR43209:SF1">
    <property type="entry name" value="TRNA SULFURTRANSFERASE"/>
    <property type="match status" value="1"/>
</dbReference>
<keyword evidence="4 19" id="KW-0820">tRNA-binding</keyword>
<dbReference type="InterPro" id="IPR049961">
    <property type="entry name" value="ThiI_N"/>
</dbReference>
<feature type="binding site" evidence="19">
    <location>
        <position position="297"/>
    </location>
    <ligand>
        <name>ATP</name>
        <dbReference type="ChEBI" id="CHEBI:30616"/>
    </ligand>
</feature>
<feature type="binding site" evidence="19">
    <location>
        <begin position="184"/>
        <end position="185"/>
    </location>
    <ligand>
        <name>ATP</name>
        <dbReference type="ChEBI" id="CHEBI:30616"/>
    </ligand>
</feature>
<evidence type="ECO:0000256" key="5">
    <source>
        <dbReference type="ARBA" id="ARBA00022679"/>
    </source>
</evidence>
<organism evidence="21 22">
    <name type="scientific">Thermohalobacter berrensis</name>
    <dbReference type="NCBI Taxonomy" id="99594"/>
    <lineage>
        <taxon>Bacteria</taxon>
        <taxon>Bacillati</taxon>
        <taxon>Bacillota</taxon>
        <taxon>Tissierellia</taxon>
        <taxon>Tissierellales</taxon>
        <taxon>Thermohalobacteraceae</taxon>
        <taxon>Thermohalobacter</taxon>
    </lineage>
</organism>
<evidence type="ECO:0000256" key="4">
    <source>
        <dbReference type="ARBA" id="ARBA00022555"/>
    </source>
</evidence>
<evidence type="ECO:0000256" key="18">
    <source>
        <dbReference type="ARBA" id="ARBA00080570"/>
    </source>
</evidence>
<keyword evidence="7 19" id="KW-0067">ATP-binding</keyword>
<evidence type="ECO:0000256" key="8">
    <source>
        <dbReference type="ARBA" id="ARBA00022884"/>
    </source>
</evidence>
<dbReference type="Gene3D" id="3.40.50.620">
    <property type="entry name" value="HUPs"/>
    <property type="match status" value="1"/>
</dbReference>
<evidence type="ECO:0000313" key="21">
    <source>
        <dbReference type="EMBL" id="RKD32728.1"/>
    </source>
</evidence>
<dbReference type="InterPro" id="IPR054173">
    <property type="entry name" value="ThiI_fer"/>
</dbReference>
<evidence type="ECO:0000313" key="22">
    <source>
        <dbReference type="Proteomes" id="UP000284177"/>
    </source>
</evidence>
<evidence type="ECO:0000259" key="20">
    <source>
        <dbReference type="PROSITE" id="PS51165"/>
    </source>
</evidence>
<dbReference type="UniPathway" id="UPA00060"/>
<comment type="similarity">
    <text evidence="13 19">Belongs to the ThiI family.</text>
</comment>
<proteinExistence type="inferred from homology"/>
<dbReference type="NCBIfam" id="TIGR00342">
    <property type="entry name" value="tRNA uracil 4-sulfurtransferase ThiI"/>
    <property type="match status" value="1"/>
</dbReference>
<gene>
    <name evidence="19" type="primary">thiI</name>
    <name evidence="21" type="ORF">BET03_10355</name>
</gene>
<evidence type="ECO:0000256" key="6">
    <source>
        <dbReference type="ARBA" id="ARBA00022741"/>
    </source>
</evidence>
<dbReference type="Gene3D" id="3.30.2130.30">
    <property type="match status" value="1"/>
</dbReference>
<dbReference type="GO" id="GO:0009228">
    <property type="term" value="P:thiamine biosynthetic process"/>
    <property type="evidence" value="ECO:0007669"/>
    <property type="project" value="UniProtKB-KW"/>
</dbReference>
<keyword evidence="9 19" id="KW-0784">Thiamine biosynthesis</keyword>
<dbReference type="EC" id="2.8.1.4" evidence="14 19"/>
<dbReference type="PROSITE" id="PS51165">
    <property type="entry name" value="THUMP"/>
    <property type="match status" value="1"/>
</dbReference>
<evidence type="ECO:0000256" key="10">
    <source>
        <dbReference type="ARBA" id="ARBA00050570"/>
    </source>
</evidence>
<dbReference type="SMART" id="SM00981">
    <property type="entry name" value="THUMP"/>
    <property type="match status" value="1"/>
</dbReference>
<dbReference type="RefSeq" id="WP_120168234.1">
    <property type="nucleotide sequence ID" value="NZ_MCIB01000009.1"/>
</dbReference>
<feature type="binding site" evidence="19">
    <location>
        <position position="288"/>
    </location>
    <ligand>
        <name>ATP</name>
        <dbReference type="ChEBI" id="CHEBI:30616"/>
    </ligand>
</feature>
<feature type="binding site" evidence="19">
    <location>
        <begin position="209"/>
        <end position="210"/>
    </location>
    <ligand>
        <name>ATP</name>
        <dbReference type="ChEBI" id="CHEBI:30616"/>
    </ligand>
</feature>
<dbReference type="PANTHER" id="PTHR43209">
    <property type="entry name" value="TRNA SULFURTRANSFERASE"/>
    <property type="match status" value="1"/>
</dbReference>
<evidence type="ECO:0000256" key="13">
    <source>
        <dbReference type="ARBA" id="ARBA00061472"/>
    </source>
</evidence>
<sequence>MNRIISISLGEAALKGKNRSYFENKLLHHIQRAVNDLGSPKVYKDMNKIFIEATDDNINSLVNRTKKIFGIIQVRPGFRMDKDIEDIKKKAILAVEEAKSRRNIETFKVKVKRADKSFPIGSMEVTRMLGGTILKNVNNIKVDVHNPDLYVYVDIRNDYAYIYTEKIKGYGGLPVGTNGRGLLLLSGGIDSPVAGFMMAKRGIKLDAIHYHSYPFTSERAEEKVKKLARILSIYSGSFKLYSVNILDIQKAINEKCPEDELTIISRRFMMKIAERIAKKEGIDALITGESLGQVASQTIKSLNVTNSSVDIPVFRPLIGMDKTDIIEVSKDIETYETSILPYEDCCTVFLPKHPVTRPKLEKIEESESLLDSEKLIENALNSMKVIEIEP</sequence>
<dbReference type="GO" id="GO:0009229">
    <property type="term" value="P:thiamine diphosphate biosynthetic process"/>
    <property type="evidence" value="ECO:0007669"/>
    <property type="project" value="UniProtKB-UniRule"/>
</dbReference>
<comment type="caution">
    <text evidence="21">The sequence shown here is derived from an EMBL/GenBank/DDBJ whole genome shotgun (WGS) entry which is preliminary data.</text>
</comment>
<dbReference type="InterPro" id="IPR049962">
    <property type="entry name" value="THUMP_ThiI"/>
</dbReference>
<evidence type="ECO:0000256" key="3">
    <source>
        <dbReference type="ARBA" id="ARBA00022490"/>
    </source>
</evidence>
<name>A0A419T5Q1_9FIRM</name>
<evidence type="ECO:0000256" key="9">
    <source>
        <dbReference type="ARBA" id="ARBA00022977"/>
    </source>
</evidence>
<dbReference type="Proteomes" id="UP000284177">
    <property type="component" value="Unassembled WGS sequence"/>
</dbReference>
<evidence type="ECO:0000256" key="19">
    <source>
        <dbReference type="HAMAP-Rule" id="MF_00021"/>
    </source>
</evidence>
<dbReference type="SUPFAM" id="SSF143437">
    <property type="entry name" value="THUMP domain-like"/>
    <property type="match status" value="1"/>
</dbReference>
<evidence type="ECO:0000256" key="11">
    <source>
        <dbReference type="ARBA" id="ARBA00052330"/>
    </source>
</evidence>
<dbReference type="EMBL" id="MCIB01000009">
    <property type="protein sequence ID" value="RKD32728.1"/>
    <property type="molecule type" value="Genomic_DNA"/>
</dbReference>
<keyword evidence="6 19" id="KW-0547">Nucleotide-binding</keyword>
<dbReference type="SUPFAM" id="SSF52402">
    <property type="entry name" value="Adenine nucleotide alpha hydrolases-like"/>
    <property type="match status" value="1"/>
</dbReference>
<evidence type="ECO:0000256" key="15">
    <source>
        <dbReference type="ARBA" id="ARBA00071867"/>
    </source>
</evidence>
<dbReference type="GO" id="GO:0005829">
    <property type="term" value="C:cytosol"/>
    <property type="evidence" value="ECO:0007669"/>
    <property type="project" value="TreeGrafter"/>
</dbReference>
<keyword evidence="22" id="KW-1185">Reference proteome</keyword>
<dbReference type="AlphaFoldDB" id="A0A419T5Q1"/>
<feature type="binding site" evidence="19">
    <location>
        <position position="266"/>
    </location>
    <ligand>
        <name>ATP</name>
        <dbReference type="ChEBI" id="CHEBI:30616"/>
    </ligand>
</feature>
<comment type="function">
    <text evidence="12 19">Catalyzes the ATP-dependent transfer of a sulfur to tRNA to produce 4-thiouridine in position 8 of tRNAs, which functions as a near-UV photosensor. Also catalyzes the transfer of sulfur to the sulfur carrier protein ThiS, forming ThiS-thiocarboxylate. This is a step in the synthesis of thiazole, in the thiamine biosynthesis pathway. The sulfur is donated as persulfide by IscS.</text>
</comment>
<dbReference type="InterPro" id="IPR050102">
    <property type="entry name" value="tRNA_sulfurtransferase_ThiI"/>
</dbReference>
<evidence type="ECO:0000256" key="17">
    <source>
        <dbReference type="ARBA" id="ARBA00077849"/>
    </source>
</evidence>